<protein>
    <recommendedName>
        <fullName evidence="5">Phosphoglycerate mutase</fullName>
    </recommendedName>
</protein>
<evidence type="ECO:0008006" key="5">
    <source>
        <dbReference type="Google" id="ProtNLM"/>
    </source>
</evidence>
<dbReference type="GO" id="GO:0045820">
    <property type="term" value="P:negative regulation of glycolytic process"/>
    <property type="evidence" value="ECO:0007669"/>
    <property type="project" value="TreeGrafter"/>
</dbReference>
<dbReference type="Proteomes" id="UP000322245">
    <property type="component" value="Unassembled WGS sequence"/>
</dbReference>
<dbReference type="GO" id="GO:0005829">
    <property type="term" value="C:cytosol"/>
    <property type="evidence" value="ECO:0007669"/>
    <property type="project" value="TreeGrafter"/>
</dbReference>
<dbReference type="SMART" id="SM00855">
    <property type="entry name" value="PGAM"/>
    <property type="match status" value="1"/>
</dbReference>
<dbReference type="AlphaFoldDB" id="A0A5D3AXJ9"/>
<dbReference type="SUPFAM" id="SSF53254">
    <property type="entry name" value="Phosphoglycerate mutase-like"/>
    <property type="match status" value="1"/>
</dbReference>
<comment type="caution">
    <text evidence="3">The sequence shown here is derived from an EMBL/GenBank/DDBJ whole genome shotgun (WGS) entry which is preliminary data.</text>
</comment>
<feature type="binding site" evidence="2">
    <location>
        <position position="58"/>
    </location>
    <ligand>
        <name>substrate</name>
    </ligand>
</feature>
<reference evidence="3 4" key="1">
    <citation type="submission" date="2017-05" db="EMBL/GenBank/DDBJ databases">
        <title>The Genome Sequence of Tsuchiyaea wingfieldii DSM 27421.</title>
        <authorList>
            <person name="Cuomo C."/>
            <person name="Passer A."/>
            <person name="Billmyre B."/>
            <person name="Heitman J."/>
        </authorList>
    </citation>
    <scope>NUCLEOTIDE SEQUENCE [LARGE SCALE GENOMIC DNA]</scope>
    <source>
        <strain evidence="3 4">DSM 27421</strain>
    </source>
</reference>
<dbReference type="Pfam" id="PF00300">
    <property type="entry name" value="His_Phos_1"/>
    <property type="match status" value="1"/>
</dbReference>
<evidence type="ECO:0000256" key="1">
    <source>
        <dbReference type="ARBA" id="ARBA00022801"/>
    </source>
</evidence>
<evidence type="ECO:0000313" key="4">
    <source>
        <dbReference type="Proteomes" id="UP000322245"/>
    </source>
</evidence>
<keyword evidence="1" id="KW-0378">Hydrolase</keyword>
<evidence type="ECO:0000256" key="2">
    <source>
        <dbReference type="PIRSR" id="PIRSR613078-2"/>
    </source>
</evidence>
<dbReference type="PROSITE" id="PS00175">
    <property type="entry name" value="PG_MUTASE"/>
    <property type="match status" value="1"/>
</dbReference>
<dbReference type="InterPro" id="IPR029033">
    <property type="entry name" value="His_PPase_superfam"/>
</dbReference>
<organism evidence="3 4">
    <name type="scientific">Cryptococcus floricola</name>
    <dbReference type="NCBI Taxonomy" id="2591691"/>
    <lineage>
        <taxon>Eukaryota</taxon>
        <taxon>Fungi</taxon>
        <taxon>Dikarya</taxon>
        <taxon>Basidiomycota</taxon>
        <taxon>Agaricomycotina</taxon>
        <taxon>Tremellomycetes</taxon>
        <taxon>Tremellales</taxon>
        <taxon>Cryptococcaceae</taxon>
        <taxon>Cryptococcus</taxon>
    </lineage>
</organism>
<dbReference type="InterPro" id="IPR013078">
    <property type="entry name" value="His_Pase_superF_clade-1"/>
</dbReference>
<accession>A0A5D3AXJ9</accession>
<dbReference type="PANTHER" id="PTHR46517:SF1">
    <property type="entry name" value="FRUCTOSE-2,6-BISPHOSPHATASE TIGAR"/>
    <property type="match status" value="1"/>
</dbReference>
<dbReference type="InterPro" id="IPR001345">
    <property type="entry name" value="PG/BPGM_mutase_AS"/>
</dbReference>
<gene>
    <name evidence="3" type="ORF">B9479_004262</name>
</gene>
<sequence length="291" mass="31302">MLLYLVRHGQTALNQTNTIQGQSLDPHLSSKGLAQAHTLASHLALVPFTSAYTSPLHRALETAEIILDAQGKGRDDKRIKAKIDDRLITRGMGIAEGREWEEVEHELGSGEFGVEEDEAVRRRLSGWLGSLLKMHTPVASSAATPAGARTPGTPSFGFTRAKNGEAVNPFELIKALPRPGVSRTPTTAAGGGLGSGVVLCVTHQECLSALITLLMPSSSPPASPNPGKGKVNIKRPLIDVQIPESVKLRENVGNTGVAILRVWWEEGEDGELQPRGRLEAWGMDEHLEIED</sequence>
<name>A0A5D3AXJ9_9TREE</name>
<keyword evidence="4" id="KW-1185">Reference proteome</keyword>
<proteinExistence type="predicted"/>
<dbReference type="GO" id="GO:0043456">
    <property type="term" value="P:regulation of pentose-phosphate shunt"/>
    <property type="evidence" value="ECO:0007669"/>
    <property type="project" value="TreeGrafter"/>
</dbReference>
<dbReference type="CDD" id="cd07067">
    <property type="entry name" value="HP_PGM_like"/>
    <property type="match status" value="1"/>
</dbReference>
<dbReference type="GO" id="GO:0004331">
    <property type="term" value="F:fructose-2,6-bisphosphate 2-phosphatase activity"/>
    <property type="evidence" value="ECO:0007669"/>
    <property type="project" value="TreeGrafter"/>
</dbReference>
<dbReference type="Gene3D" id="3.40.50.1240">
    <property type="entry name" value="Phosphoglycerate mutase-like"/>
    <property type="match status" value="1"/>
</dbReference>
<dbReference type="EMBL" id="NIDF01000047">
    <property type="protein sequence ID" value="TYJ55039.1"/>
    <property type="molecule type" value="Genomic_DNA"/>
</dbReference>
<dbReference type="PANTHER" id="PTHR46517">
    <property type="entry name" value="FRUCTOSE-2,6-BISPHOSPHATASE TIGAR"/>
    <property type="match status" value="1"/>
</dbReference>
<feature type="binding site" evidence="2">
    <location>
        <begin position="7"/>
        <end position="14"/>
    </location>
    <ligand>
        <name>substrate</name>
    </ligand>
</feature>
<dbReference type="InterPro" id="IPR051695">
    <property type="entry name" value="Phosphoglycerate_Mutase"/>
</dbReference>
<evidence type="ECO:0000313" key="3">
    <source>
        <dbReference type="EMBL" id="TYJ55039.1"/>
    </source>
</evidence>